<evidence type="ECO:0000313" key="5">
    <source>
        <dbReference type="Proteomes" id="UP001235939"/>
    </source>
</evidence>
<dbReference type="PANTHER" id="PTHR10554:SF1">
    <property type="entry name" value="FI16515P1"/>
    <property type="match status" value="1"/>
</dbReference>
<evidence type="ECO:0000313" key="4">
    <source>
        <dbReference type="EMBL" id="UYV60599.1"/>
    </source>
</evidence>
<proteinExistence type="predicted"/>
<keyword evidence="5" id="KW-1185">Reference proteome</keyword>
<organism evidence="4 5">
    <name type="scientific">Cordylochernes scorpioides</name>
    <dbReference type="NCBI Taxonomy" id="51811"/>
    <lineage>
        <taxon>Eukaryota</taxon>
        <taxon>Metazoa</taxon>
        <taxon>Ecdysozoa</taxon>
        <taxon>Arthropoda</taxon>
        <taxon>Chelicerata</taxon>
        <taxon>Arachnida</taxon>
        <taxon>Pseudoscorpiones</taxon>
        <taxon>Cheliferoidea</taxon>
        <taxon>Chernetidae</taxon>
        <taxon>Cordylochernes</taxon>
    </lineage>
</organism>
<keyword evidence="2" id="KW-0963">Cytoplasm</keyword>
<evidence type="ECO:0000256" key="1">
    <source>
        <dbReference type="ARBA" id="ARBA00004496"/>
    </source>
</evidence>
<feature type="domain" description="Syntrophin C-terminal PH" evidence="3">
    <location>
        <begin position="143"/>
        <end position="243"/>
    </location>
</feature>
<protein>
    <submittedName>
        <fullName evidence="4">SNTG1</fullName>
    </submittedName>
</protein>
<gene>
    <name evidence="4" type="ORF">LAZ67_1001632</name>
</gene>
<evidence type="ECO:0000256" key="2">
    <source>
        <dbReference type="ARBA" id="ARBA00022490"/>
    </source>
</evidence>
<reference evidence="4 5" key="1">
    <citation type="submission" date="2022-01" db="EMBL/GenBank/DDBJ databases">
        <title>A chromosomal length assembly of Cordylochernes scorpioides.</title>
        <authorList>
            <person name="Zeh D."/>
            <person name="Zeh J."/>
        </authorList>
    </citation>
    <scope>NUCLEOTIDE SEQUENCE [LARGE SCALE GENOMIC DNA]</scope>
    <source>
        <strain evidence="4">IN4F17</strain>
        <tissue evidence="4">Whole Body</tissue>
    </source>
</reference>
<name>A0ABY6JVK0_9ARAC</name>
<dbReference type="Gene3D" id="6.20.370.60">
    <property type="match status" value="1"/>
</dbReference>
<dbReference type="Pfam" id="PF23012">
    <property type="entry name" value="Syntrophin_4th"/>
    <property type="match status" value="1"/>
</dbReference>
<sequence length="257" mass="27761">MSEGSTRDGPVSTALVNGCKQVNEVSLERATHDEALAILRCAGEKVALLVKHYKASVPFLSPALCSRPGMNVATTISNSNTYKNVGLQEGEGRDNRQPCVVVQTSLGCGHYLCCQSEQELARLEAAWQRCTHNAVARLGSKTFPVGHLGQSAALTLDWGSGCFSLFDPNAKVTLWKYKFSQLKSSSDDGSSKVQLSFQEGSELLIKVTDYWLNSCVPPPQELECQSLPKLLCCMHAFLTAKLASVDPAFLSSSSSSH</sequence>
<dbReference type="PANTHER" id="PTHR10554">
    <property type="entry name" value="SYNTROPHIN"/>
    <property type="match status" value="1"/>
</dbReference>
<dbReference type="Proteomes" id="UP001235939">
    <property type="component" value="Chromosome 01"/>
</dbReference>
<evidence type="ECO:0000259" key="3">
    <source>
        <dbReference type="Pfam" id="PF23012"/>
    </source>
</evidence>
<comment type="subcellular location">
    <subcellularLocation>
        <location evidence="1">Cytoplasm</location>
    </subcellularLocation>
</comment>
<dbReference type="SUPFAM" id="SSF50156">
    <property type="entry name" value="PDZ domain-like"/>
    <property type="match status" value="1"/>
</dbReference>
<dbReference type="InterPro" id="IPR036034">
    <property type="entry name" value="PDZ_sf"/>
</dbReference>
<dbReference type="InterPro" id="IPR015482">
    <property type="entry name" value="Syntrophin"/>
</dbReference>
<dbReference type="EMBL" id="CP092863">
    <property type="protein sequence ID" value="UYV60599.1"/>
    <property type="molecule type" value="Genomic_DNA"/>
</dbReference>
<dbReference type="InterPro" id="IPR055108">
    <property type="entry name" value="Syntrophin_4th"/>
</dbReference>
<accession>A0ABY6JVK0</accession>